<accession>E9HAY8</accession>
<organism evidence="3 4">
    <name type="scientific">Daphnia pulex</name>
    <name type="common">Water flea</name>
    <dbReference type="NCBI Taxonomy" id="6669"/>
    <lineage>
        <taxon>Eukaryota</taxon>
        <taxon>Metazoa</taxon>
        <taxon>Ecdysozoa</taxon>
        <taxon>Arthropoda</taxon>
        <taxon>Crustacea</taxon>
        <taxon>Branchiopoda</taxon>
        <taxon>Diplostraca</taxon>
        <taxon>Cladocera</taxon>
        <taxon>Anomopoda</taxon>
        <taxon>Daphniidae</taxon>
        <taxon>Daphnia</taxon>
    </lineage>
</organism>
<feature type="chain" id="PRO_5003241659" evidence="2">
    <location>
        <begin position="22"/>
        <end position="408"/>
    </location>
</feature>
<dbReference type="PROSITE" id="PS51257">
    <property type="entry name" value="PROKAR_LIPOPROTEIN"/>
    <property type="match status" value="1"/>
</dbReference>
<protein>
    <submittedName>
        <fullName evidence="3">Uncharacterized protein</fullName>
    </submittedName>
</protein>
<dbReference type="HOGENOM" id="CLU_674876_0_0_1"/>
<dbReference type="OrthoDB" id="6379907at2759"/>
<keyword evidence="4" id="KW-1185">Reference proteome</keyword>
<feature type="signal peptide" evidence="2">
    <location>
        <begin position="1"/>
        <end position="21"/>
    </location>
</feature>
<gene>
    <name evidence="3" type="ORF">DAPPUDRAFT_327516</name>
</gene>
<dbReference type="InParanoid" id="E9HAY8"/>
<feature type="region of interest" description="Disordered" evidence="1">
    <location>
        <begin position="357"/>
        <end position="408"/>
    </location>
</feature>
<dbReference type="Proteomes" id="UP000000305">
    <property type="component" value="Unassembled WGS sequence"/>
</dbReference>
<evidence type="ECO:0000256" key="1">
    <source>
        <dbReference type="SAM" id="MobiDB-lite"/>
    </source>
</evidence>
<dbReference type="AlphaFoldDB" id="E9HAY8"/>
<sequence>MKSFVFLLLIATIACISVIHSAPVSLTRNNHRVDQPLGFLTNFILNKRARVVQTPVVVSEGKKRAIDSGASTSPRYTNTYWKSIKPKTLAHSVKTDSNDAGKLKPVIDLLLFGDLTNRNQRTAEVTAAEAIPEELSSPASDLAEAPVVEIVEITAEEIPPAEVAVETPVVELVEIVQVAEVVAAPETVAVATAESSSAATDAVSETASAATSNAVSETVEKESPAKAIEVPVTSSKKVVYVDNTRDFRVTLEVIKVEFDPVYHHESTVETVSESSTAIDKAPVAAVEASAGASTSSTGDSASATAVAEAAAVSIPVDLVILIETDGVGSAAEVAPAADDAIPVDSVAPYVRPGITPEAPAVEASDAATKTGGVEGTKGSASSGGSGAEGKGKGGRYWETGGDSDSEED</sequence>
<reference evidence="3 4" key="1">
    <citation type="journal article" date="2011" name="Science">
        <title>The ecoresponsive genome of Daphnia pulex.</title>
        <authorList>
            <person name="Colbourne J.K."/>
            <person name="Pfrender M.E."/>
            <person name="Gilbert D."/>
            <person name="Thomas W.K."/>
            <person name="Tucker A."/>
            <person name="Oakley T.H."/>
            <person name="Tokishita S."/>
            <person name="Aerts A."/>
            <person name="Arnold G.J."/>
            <person name="Basu M.K."/>
            <person name="Bauer D.J."/>
            <person name="Caceres C.E."/>
            <person name="Carmel L."/>
            <person name="Casola C."/>
            <person name="Choi J.H."/>
            <person name="Detter J.C."/>
            <person name="Dong Q."/>
            <person name="Dusheyko S."/>
            <person name="Eads B.D."/>
            <person name="Frohlich T."/>
            <person name="Geiler-Samerotte K.A."/>
            <person name="Gerlach D."/>
            <person name="Hatcher P."/>
            <person name="Jogdeo S."/>
            <person name="Krijgsveld J."/>
            <person name="Kriventseva E.V."/>
            <person name="Kultz D."/>
            <person name="Laforsch C."/>
            <person name="Lindquist E."/>
            <person name="Lopez J."/>
            <person name="Manak J.R."/>
            <person name="Muller J."/>
            <person name="Pangilinan J."/>
            <person name="Patwardhan R.P."/>
            <person name="Pitluck S."/>
            <person name="Pritham E.J."/>
            <person name="Rechtsteiner A."/>
            <person name="Rho M."/>
            <person name="Rogozin I.B."/>
            <person name="Sakarya O."/>
            <person name="Salamov A."/>
            <person name="Schaack S."/>
            <person name="Shapiro H."/>
            <person name="Shiga Y."/>
            <person name="Skalitzky C."/>
            <person name="Smith Z."/>
            <person name="Souvorov A."/>
            <person name="Sung W."/>
            <person name="Tang Z."/>
            <person name="Tsuchiya D."/>
            <person name="Tu H."/>
            <person name="Vos H."/>
            <person name="Wang M."/>
            <person name="Wolf Y.I."/>
            <person name="Yamagata H."/>
            <person name="Yamada T."/>
            <person name="Ye Y."/>
            <person name="Shaw J.R."/>
            <person name="Andrews J."/>
            <person name="Crease T.J."/>
            <person name="Tang H."/>
            <person name="Lucas S.M."/>
            <person name="Robertson H.M."/>
            <person name="Bork P."/>
            <person name="Koonin E.V."/>
            <person name="Zdobnov E.M."/>
            <person name="Grigoriev I.V."/>
            <person name="Lynch M."/>
            <person name="Boore J.L."/>
        </authorList>
    </citation>
    <scope>NUCLEOTIDE SEQUENCE [LARGE SCALE GENOMIC DNA]</scope>
</reference>
<proteinExistence type="predicted"/>
<evidence type="ECO:0000313" key="4">
    <source>
        <dbReference type="Proteomes" id="UP000000305"/>
    </source>
</evidence>
<evidence type="ECO:0000256" key="2">
    <source>
        <dbReference type="SAM" id="SignalP"/>
    </source>
</evidence>
<dbReference type="EMBL" id="GL732613">
    <property type="protein sequence ID" value="EFX71137.1"/>
    <property type="molecule type" value="Genomic_DNA"/>
</dbReference>
<evidence type="ECO:0000313" key="3">
    <source>
        <dbReference type="EMBL" id="EFX71137.1"/>
    </source>
</evidence>
<keyword evidence="2" id="KW-0732">Signal</keyword>
<name>E9HAY8_DAPPU</name>
<dbReference type="KEGG" id="dpx:DAPPUDRAFT_327516"/>